<evidence type="ECO:0000313" key="1">
    <source>
        <dbReference type="EMBL" id="JAP21001.1"/>
    </source>
</evidence>
<dbReference type="EMBL" id="GEDG01018191">
    <property type="protein sequence ID" value="JAP21001.1"/>
    <property type="molecule type" value="Transcribed_RNA"/>
</dbReference>
<protein>
    <submittedName>
        <fullName evidence="1">Putative ovule protein</fullName>
    </submittedName>
</protein>
<sequence length="86" mass="9731">MEEKIKGQAFSLQLSSTRRYSPLTKENGSLKSLNFANIQLASKLYTVLAKITTPLSRITCIWHVTGKYGVQVHNCMYKSNNYMGDI</sequence>
<accession>A0A0V0HMA6</accession>
<organism evidence="1">
    <name type="scientific">Solanum chacoense</name>
    <name type="common">Chaco potato</name>
    <dbReference type="NCBI Taxonomy" id="4108"/>
    <lineage>
        <taxon>Eukaryota</taxon>
        <taxon>Viridiplantae</taxon>
        <taxon>Streptophyta</taxon>
        <taxon>Embryophyta</taxon>
        <taxon>Tracheophyta</taxon>
        <taxon>Spermatophyta</taxon>
        <taxon>Magnoliopsida</taxon>
        <taxon>eudicotyledons</taxon>
        <taxon>Gunneridae</taxon>
        <taxon>Pentapetalae</taxon>
        <taxon>asterids</taxon>
        <taxon>lamiids</taxon>
        <taxon>Solanales</taxon>
        <taxon>Solanaceae</taxon>
        <taxon>Solanoideae</taxon>
        <taxon>Solaneae</taxon>
        <taxon>Solanum</taxon>
    </lineage>
</organism>
<proteinExistence type="predicted"/>
<reference evidence="1" key="1">
    <citation type="submission" date="2015-12" db="EMBL/GenBank/DDBJ databases">
        <title>Gene expression during late stages of embryo sac development: a critical building block for successful pollen-pistil interactions.</title>
        <authorList>
            <person name="Liu Y."/>
            <person name="Joly V."/>
            <person name="Sabar M."/>
            <person name="Matton D.P."/>
        </authorList>
    </citation>
    <scope>NUCLEOTIDE SEQUENCE</scope>
</reference>
<dbReference type="AlphaFoldDB" id="A0A0V0HMA6"/>
<name>A0A0V0HMA6_SOLCH</name>